<comment type="caution">
    <text evidence="4">The sequence shown here is derived from an EMBL/GenBank/DDBJ whole genome shotgun (WGS) entry which is preliminary data.</text>
</comment>
<dbReference type="PANTHER" id="PTHR48081:SF30">
    <property type="entry name" value="ACETYL-HYDROLASE LIPR-RELATED"/>
    <property type="match status" value="1"/>
</dbReference>
<dbReference type="InterPro" id="IPR050300">
    <property type="entry name" value="GDXG_lipolytic_enzyme"/>
</dbReference>
<sequence length="310" mass="32787">MACPPEHARWVSPTSRTFFDEEVRAPSCAPADLEERRGYYDAINTARLAGALRDHPMTVTSREIAGVLVHEVVPAQPCPDGVLICLHGGAFLWGAGAGAVLEAVPVAAATGMRVLAVDYRLAPEYLFPNAVDDAAAVYAALIDADIGPIGIYGCSAGAYLTAQVVARLVTEGRPLPAAIALLHGSGMEVGGDSLSVAAQLNGSPAAADIQRMHDLPYFAGTDPADPLVFPGEHPAILASFPPSLLVTGTRDFAASSASVMHRRLVAAGVDARFFLFDGMWHAHHVDTLLPESKEVYQIMAGHFGRHLHRK</sequence>
<dbReference type="GO" id="GO:0016787">
    <property type="term" value="F:hydrolase activity"/>
    <property type="evidence" value="ECO:0007669"/>
    <property type="project" value="UniProtKB-KW"/>
</dbReference>
<dbReference type="Gene3D" id="3.40.50.1820">
    <property type="entry name" value="alpha/beta hydrolase"/>
    <property type="match status" value="1"/>
</dbReference>
<evidence type="ECO:0000256" key="2">
    <source>
        <dbReference type="ARBA" id="ARBA00022801"/>
    </source>
</evidence>
<comment type="similarity">
    <text evidence="1">Belongs to the 'GDXG' lipolytic enzyme family.</text>
</comment>
<feature type="domain" description="Alpha/beta hydrolase fold-3" evidence="3">
    <location>
        <begin position="83"/>
        <end position="284"/>
    </location>
</feature>
<keyword evidence="5" id="KW-1185">Reference proteome</keyword>
<dbReference type="RefSeq" id="WP_305172661.1">
    <property type="nucleotide sequence ID" value="NZ_JAUUDS010000002.1"/>
</dbReference>
<evidence type="ECO:0000256" key="1">
    <source>
        <dbReference type="ARBA" id="ARBA00010515"/>
    </source>
</evidence>
<proteinExistence type="inferred from homology"/>
<dbReference type="Proteomes" id="UP001230685">
    <property type="component" value="Unassembled WGS sequence"/>
</dbReference>
<reference evidence="4 5" key="1">
    <citation type="submission" date="2023-07" db="EMBL/GenBank/DDBJ databases">
        <authorList>
            <person name="Kim M.K."/>
        </authorList>
    </citation>
    <scope>NUCLEOTIDE SEQUENCE [LARGE SCALE GENOMIC DNA]</scope>
    <source>
        <strain evidence="4 5">KR1UV-12</strain>
    </source>
</reference>
<dbReference type="PANTHER" id="PTHR48081">
    <property type="entry name" value="AB HYDROLASE SUPERFAMILY PROTEIN C4A8.06C"/>
    <property type="match status" value="1"/>
</dbReference>
<keyword evidence="2 4" id="KW-0378">Hydrolase</keyword>
<gene>
    <name evidence="4" type="ORF">Q5H91_07225</name>
</gene>
<name>A0ABT9EJM7_9SPHN</name>
<evidence type="ECO:0000313" key="5">
    <source>
        <dbReference type="Proteomes" id="UP001230685"/>
    </source>
</evidence>
<evidence type="ECO:0000313" key="4">
    <source>
        <dbReference type="EMBL" id="MDP1026998.1"/>
    </source>
</evidence>
<dbReference type="EMBL" id="JAUUDS010000002">
    <property type="protein sequence ID" value="MDP1026998.1"/>
    <property type="molecule type" value="Genomic_DNA"/>
</dbReference>
<organism evidence="4 5">
    <name type="scientific">Sphingomonas aurea</name>
    <dbReference type="NCBI Taxonomy" id="3063994"/>
    <lineage>
        <taxon>Bacteria</taxon>
        <taxon>Pseudomonadati</taxon>
        <taxon>Pseudomonadota</taxon>
        <taxon>Alphaproteobacteria</taxon>
        <taxon>Sphingomonadales</taxon>
        <taxon>Sphingomonadaceae</taxon>
        <taxon>Sphingomonas</taxon>
    </lineage>
</organism>
<dbReference type="InterPro" id="IPR029058">
    <property type="entry name" value="AB_hydrolase_fold"/>
</dbReference>
<protein>
    <submittedName>
        <fullName evidence="4">Alpha/beta hydrolase fold domain-containing protein</fullName>
    </submittedName>
</protein>
<dbReference type="SUPFAM" id="SSF53474">
    <property type="entry name" value="alpha/beta-Hydrolases"/>
    <property type="match status" value="1"/>
</dbReference>
<accession>A0ABT9EJM7</accession>
<dbReference type="InterPro" id="IPR013094">
    <property type="entry name" value="AB_hydrolase_3"/>
</dbReference>
<dbReference type="Pfam" id="PF07859">
    <property type="entry name" value="Abhydrolase_3"/>
    <property type="match status" value="1"/>
</dbReference>
<evidence type="ECO:0000259" key="3">
    <source>
        <dbReference type="Pfam" id="PF07859"/>
    </source>
</evidence>